<evidence type="ECO:0000313" key="1">
    <source>
        <dbReference type="EMBL" id="GER37157.1"/>
    </source>
</evidence>
<reference evidence="2" key="1">
    <citation type="journal article" date="2019" name="Curr. Biol.">
        <title>Genome Sequence of Striga asiatica Provides Insight into the Evolution of Plant Parasitism.</title>
        <authorList>
            <person name="Yoshida S."/>
            <person name="Kim S."/>
            <person name="Wafula E.K."/>
            <person name="Tanskanen J."/>
            <person name="Kim Y.M."/>
            <person name="Honaas L."/>
            <person name="Yang Z."/>
            <person name="Spallek T."/>
            <person name="Conn C.E."/>
            <person name="Ichihashi Y."/>
            <person name="Cheong K."/>
            <person name="Cui S."/>
            <person name="Der J.P."/>
            <person name="Gundlach H."/>
            <person name="Jiao Y."/>
            <person name="Hori C."/>
            <person name="Ishida J.K."/>
            <person name="Kasahara H."/>
            <person name="Kiba T."/>
            <person name="Kim M.S."/>
            <person name="Koo N."/>
            <person name="Laohavisit A."/>
            <person name="Lee Y.H."/>
            <person name="Lumba S."/>
            <person name="McCourt P."/>
            <person name="Mortimer J.C."/>
            <person name="Mutuku J.M."/>
            <person name="Nomura T."/>
            <person name="Sasaki-Sekimoto Y."/>
            <person name="Seto Y."/>
            <person name="Wang Y."/>
            <person name="Wakatake T."/>
            <person name="Sakakibara H."/>
            <person name="Demura T."/>
            <person name="Yamaguchi S."/>
            <person name="Yoneyama K."/>
            <person name="Manabe R.I."/>
            <person name="Nelson D.C."/>
            <person name="Schulman A.H."/>
            <person name="Timko M.P."/>
            <person name="dePamphilis C.W."/>
            <person name="Choi D."/>
            <person name="Shirasu K."/>
        </authorList>
    </citation>
    <scope>NUCLEOTIDE SEQUENCE [LARGE SCALE GENOMIC DNA]</scope>
    <source>
        <strain evidence="2">cv. UVA1</strain>
    </source>
</reference>
<comment type="caution">
    <text evidence="1">The sequence shown here is derived from an EMBL/GenBank/DDBJ whole genome shotgun (WGS) entry which is preliminary data.</text>
</comment>
<dbReference type="AlphaFoldDB" id="A0A5A7PYG9"/>
<protein>
    <submittedName>
        <fullName evidence="1">Transducin/WD40 repeat-like superfamily protein</fullName>
    </submittedName>
</protein>
<accession>A0A5A7PYG9</accession>
<evidence type="ECO:0000313" key="2">
    <source>
        <dbReference type="Proteomes" id="UP000325081"/>
    </source>
</evidence>
<name>A0A5A7PYG9_STRAF</name>
<sequence length="103" mass="11326">MAAESGEYGSDWVFWFLAPPRHRPLGADSPALSDLRTQWNDEVSTFCWARTVSEVSPVRVGGENGDKNSTDDCRRWKSAVTELASFVLLVVHGVESVVGGSRQ</sequence>
<organism evidence="1 2">
    <name type="scientific">Striga asiatica</name>
    <name type="common">Asiatic witchweed</name>
    <name type="synonym">Buchnera asiatica</name>
    <dbReference type="NCBI Taxonomy" id="4170"/>
    <lineage>
        <taxon>Eukaryota</taxon>
        <taxon>Viridiplantae</taxon>
        <taxon>Streptophyta</taxon>
        <taxon>Embryophyta</taxon>
        <taxon>Tracheophyta</taxon>
        <taxon>Spermatophyta</taxon>
        <taxon>Magnoliopsida</taxon>
        <taxon>eudicotyledons</taxon>
        <taxon>Gunneridae</taxon>
        <taxon>Pentapetalae</taxon>
        <taxon>asterids</taxon>
        <taxon>lamiids</taxon>
        <taxon>Lamiales</taxon>
        <taxon>Orobanchaceae</taxon>
        <taxon>Buchnereae</taxon>
        <taxon>Striga</taxon>
    </lineage>
</organism>
<gene>
    <name evidence="1" type="ORF">STAS_13549</name>
</gene>
<dbReference type="Proteomes" id="UP000325081">
    <property type="component" value="Unassembled WGS sequence"/>
</dbReference>
<dbReference type="EMBL" id="BKCP01005294">
    <property type="protein sequence ID" value="GER37157.1"/>
    <property type="molecule type" value="Genomic_DNA"/>
</dbReference>
<proteinExistence type="predicted"/>
<keyword evidence="2" id="KW-1185">Reference proteome</keyword>